<sequence length="109" mass="12607">MSKALCTIIIHLNKLEEEHIAIANELCITRTTVNRTVKRYQELGTVEDHPRSGRPRSVNIPCIIKMGKKKILQENKKPVRKMASNLNISPASMRRIVKHELGFYPYKIR</sequence>
<comment type="subcellular location">
    <subcellularLocation>
        <location evidence="1">Nucleus</location>
    </subcellularLocation>
</comment>
<dbReference type="Proteomes" id="UP000095283">
    <property type="component" value="Unplaced"/>
</dbReference>
<name>A0A1I7X5J8_HETBA</name>
<organism evidence="2 3">
    <name type="scientific">Heterorhabditis bacteriophora</name>
    <name type="common">Entomopathogenic nematode worm</name>
    <dbReference type="NCBI Taxonomy" id="37862"/>
    <lineage>
        <taxon>Eukaryota</taxon>
        <taxon>Metazoa</taxon>
        <taxon>Ecdysozoa</taxon>
        <taxon>Nematoda</taxon>
        <taxon>Chromadorea</taxon>
        <taxon>Rhabditida</taxon>
        <taxon>Rhabditina</taxon>
        <taxon>Rhabditomorpha</taxon>
        <taxon>Strongyloidea</taxon>
        <taxon>Heterorhabditidae</taxon>
        <taxon>Heterorhabditis</taxon>
    </lineage>
</organism>
<keyword evidence="2" id="KW-1185">Reference proteome</keyword>
<dbReference type="WBParaSite" id="Hba_12740">
    <property type="protein sequence ID" value="Hba_12740"/>
    <property type="gene ID" value="Hba_12740"/>
</dbReference>
<dbReference type="GO" id="GO:0005634">
    <property type="term" value="C:nucleus"/>
    <property type="evidence" value="ECO:0007669"/>
    <property type="project" value="UniProtKB-SubCell"/>
</dbReference>
<accession>A0A1I7X5J8</accession>
<dbReference type="PANTHER" id="PTHR46068">
    <property type="entry name" value="PROTEIN CBG27172"/>
    <property type="match status" value="1"/>
</dbReference>
<dbReference type="InterPro" id="IPR009057">
    <property type="entry name" value="Homeodomain-like_sf"/>
</dbReference>
<reference evidence="3" key="1">
    <citation type="submission" date="2016-11" db="UniProtKB">
        <authorList>
            <consortium name="WormBaseParasite"/>
        </authorList>
    </citation>
    <scope>IDENTIFICATION</scope>
</reference>
<dbReference type="AlphaFoldDB" id="A0A1I7X5J8"/>
<evidence type="ECO:0000256" key="1">
    <source>
        <dbReference type="ARBA" id="ARBA00004123"/>
    </source>
</evidence>
<dbReference type="PANTHER" id="PTHR46068:SF1">
    <property type="entry name" value="TRANSPOSASE IS30-LIKE HTH DOMAIN-CONTAINING PROTEIN"/>
    <property type="match status" value="1"/>
</dbReference>
<evidence type="ECO:0000313" key="3">
    <source>
        <dbReference type="WBParaSite" id="Hba_12740"/>
    </source>
</evidence>
<dbReference type="Gene3D" id="1.10.10.10">
    <property type="entry name" value="Winged helix-like DNA-binding domain superfamily/Winged helix DNA-binding domain"/>
    <property type="match status" value="1"/>
</dbReference>
<dbReference type="Pfam" id="PF13551">
    <property type="entry name" value="HTH_29"/>
    <property type="match status" value="1"/>
</dbReference>
<proteinExistence type="predicted"/>
<dbReference type="SUPFAM" id="SSF46689">
    <property type="entry name" value="Homeodomain-like"/>
    <property type="match status" value="1"/>
</dbReference>
<dbReference type="InterPro" id="IPR036388">
    <property type="entry name" value="WH-like_DNA-bd_sf"/>
</dbReference>
<protein>
    <submittedName>
        <fullName evidence="3">Helix-turn-helix domain-containing protein</fullName>
    </submittedName>
</protein>
<evidence type="ECO:0000313" key="2">
    <source>
        <dbReference type="Proteomes" id="UP000095283"/>
    </source>
</evidence>